<dbReference type="Proteomes" id="UP000199413">
    <property type="component" value="Unassembled WGS sequence"/>
</dbReference>
<keyword evidence="2" id="KW-1185">Reference proteome</keyword>
<reference evidence="2" key="1">
    <citation type="submission" date="2016-06" db="EMBL/GenBank/DDBJ databases">
        <authorList>
            <person name="Varghese N."/>
            <person name="Submissions Spin"/>
        </authorList>
    </citation>
    <scope>NUCLEOTIDE SEQUENCE [LARGE SCALE GENOMIC DNA]</scope>
    <source>
        <strain evidence="2">DSM 45431</strain>
    </source>
</reference>
<dbReference type="STRING" id="568872.GA0070624_3951"/>
<gene>
    <name evidence="1" type="ORF">GA0070624_3951</name>
</gene>
<organism evidence="1 2">
    <name type="scientific">Micromonospora rhizosphaerae</name>
    <dbReference type="NCBI Taxonomy" id="568872"/>
    <lineage>
        <taxon>Bacteria</taxon>
        <taxon>Bacillati</taxon>
        <taxon>Actinomycetota</taxon>
        <taxon>Actinomycetes</taxon>
        <taxon>Micromonosporales</taxon>
        <taxon>Micromonosporaceae</taxon>
        <taxon>Micromonospora</taxon>
    </lineage>
</organism>
<protein>
    <submittedName>
        <fullName evidence="1">Uncharacterized protein</fullName>
    </submittedName>
</protein>
<evidence type="ECO:0000313" key="1">
    <source>
        <dbReference type="EMBL" id="SCL29786.1"/>
    </source>
</evidence>
<accession>A0A1C6SJV4</accession>
<name>A0A1C6SJV4_9ACTN</name>
<dbReference type="RefSeq" id="WP_091343114.1">
    <property type="nucleotide sequence ID" value="NZ_FMHV01000002.1"/>
</dbReference>
<proteinExistence type="predicted"/>
<dbReference type="OrthoDB" id="3375562at2"/>
<evidence type="ECO:0000313" key="2">
    <source>
        <dbReference type="Proteomes" id="UP000199413"/>
    </source>
</evidence>
<dbReference type="EMBL" id="FMHV01000002">
    <property type="protein sequence ID" value="SCL29786.1"/>
    <property type="molecule type" value="Genomic_DNA"/>
</dbReference>
<sequence>MSQENRDRAASDRDVELSREDEGCVITARWRTGVASTAITGPDEVVIRVADKAAPEVRERGVTSAVLHRMGRQVDDMVAEFHVLPSVGAYQVMVRRYIEGRLTELAQVRGATAAGFESDLLTVFDDIARRGNPDPLGALATATGRQREALEQLLSVARERDDHDGHQV</sequence>
<dbReference type="AlphaFoldDB" id="A0A1C6SJV4"/>